<organism evidence="5 6">
    <name type="scientific">Thermonema lapsum</name>
    <dbReference type="NCBI Taxonomy" id="28195"/>
    <lineage>
        <taxon>Bacteria</taxon>
        <taxon>Pseudomonadati</taxon>
        <taxon>Bacteroidota</taxon>
        <taxon>Cytophagia</taxon>
        <taxon>Cytophagales</taxon>
        <taxon>Thermonemataceae</taxon>
        <taxon>Thermonema</taxon>
    </lineage>
</organism>
<dbReference type="GO" id="GO:0051607">
    <property type="term" value="P:defense response to virus"/>
    <property type="evidence" value="ECO:0007669"/>
    <property type="project" value="UniProtKB-KW"/>
</dbReference>
<keyword evidence="3" id="KW-0051">Antiviral defense</keyword>
<feature type="domain" description="CRISPR associated protein Cas6 C-terminal" evidence="4">
    <location>
        <begin position="106"/>
        <end position="221"/>
    </location>
</feature>
<comment type="similarity">
    <text evidence="1">Belongs to the CRISPR-associated protein Cas6/Cse3/CasE family.</text>
</comment>
<dbReference type="PANTHER" id="PTHR36984:SF1">
    <property type="entry name" value="CRISPR-ASSOCIATED ENDORIBONUCLEASE CAS6 1"/>
    <property type="match status" value="1"/>
</dbReference>
<keyword evidence="6" id="KW-1185">Reference proteome</keyword>
<name>A0A846MRA9_9BACT</name>
<dbReference type="InterPro" id="IPR049435">
    <property type="entry name" value="Cas_Cas6_C"/>
</dbReference>
<evidence type="ECO:0000256" key="2">
    <source>
        <dbReference type="ARBA" id="ARBA00022884"/>
    </source>
</evidence>
<evidence type="ECO:0000256" key="3">
    <source>
        <dbReference type="ARBA" id="ARBA00023118"/>
    </source>
</evidence>
<dbReference type="NCBIfam" id="TIGR01877">
    <property type="entry name" value="cas_cas6"/>
    <property type="match status" value="1"/>
</dbReference>
<dbReference type="PANTHER" id="PTHR36984">
    <property type="entry name" value="CRISPR-ASSOCIATED ENDORIBONUCLEASE CAS6 1"/>
    <property type="match status" value="1"/>
</dbReference>
<reference evidence="5 6" key="1">
    <citation type="submission" date="2020-03" db="EMBL/GenBank/DDBJ databases">
        <title>Genomic Encyclopedia of Type Strains, Phase IV (KMG-IV): sequencing the most valuable type-strain genomes for metagenomic binning, comparative biology and taxonomic classification.</title>
        <authorList>
            <person name="Goeker M."/>
        </authorList>
    </citation>
    <scope>NUCLEOTIDE SEQUENCE [LARGE SCALE GENOMIC DNA]</scope>
    <source>
        <strain evidence="5 6">DSM 5718</strain>
    </source>
</reference>
<accession>A0A846MRA9</accession>
<dbReference type="EMBL" id="JAASRN010000002">
    <property type="protein sequence ID" value="NIK73902.1"/>
    <property type="molecule type" value="Genomic_DNA"/>
</dbReference>
<dbReference type="InterPro" id="IPR010156">
    <property type="entry name" value="CRISPR-assoc_prot_Cas6"/>
</dbReference>
<dbReference type="InterPro" id="IPR045747">
    <property type="entry name" value="CRISPR-assoc_prot_Cas6_N_sf"/>
</dbReference>
<comment type="caution">
    <text evidence="5">The sequence shown here is derived from an EMBL/GenBank/DDBJ whole genome shotgun (WGS) entry which is preliminary data.</text>
</comment>
<dbReference type="CDD" id="cd21140">
    <property type="entry name" value="Cas6_I-like"/>
    <property type="match status" value="1"/>
</dbReference>
<dbReference type="Proteomes" id="UP000537126">
    <property type="component" value="Unassembled WGS sequence"/>
</dbReference>
<dbReference type="Pfam" id="PF01881">
    <property type="entry name" value="Cas_Cas6_C"/>
    <property type="match status" value="1"/>
</dbReference>
<proteinExistence type="inferred from homology"/>
<gene>
    <name evidence="5" type="ORF">FHS56_001415</name>
</gene>
<dbReference type="Gene3D" id="3.30.70.1890">
    <property type="match status" value="1"/>
</dbReference>
<dbReference type="AlphaFoldDB" id="A0A846MRA9"/>
<dbReference type="RefSeq" id="WP_166919158.1">
    <property type="nucleotide sequence ID" value="NZ_JAASRN010000002.1"/>
</dbReference>
<evidence type="ECO:0000256" key="1">
    <source>
        <dbReference type="ARBA" id="ARBA00005937"/>
    </source>
</evidence>
<evidence type="ECO:0000313" key="5">
    <source>
        <dbReference type="EMBL" id="NIK73902.1"/>
    </source>
</evidence>
<dbReference type="GO" id="GO:0016788">
    <property type="term" value="F:hydrolase activity, acting on ester bonds"/>
    <property type="evidence" value="ECO:0007669"/>
    <property type="project" value="InterPro"/>
</dbReference>
<keyword evidence="2" id="KW-0694">RNA-binding</keyword>
<evidence type="ECO:0000313" key="6">
    <source>
        <dbReference type="Proteomes" id="UP000537126"/>
    </source>
</evidence>
<protein>
    <submittedName>
        <fullName evidence="5">CRISPR-associated endoribonuclease Cas6</fullName>
    </submittedName>
</protein>
<evidence type="ECO:0000259" key="4">
    <source>
        <dbReference type="Pfam" id="PF01881"/>
    </source>
</evidence>
<dbReference type="GO" id="GO:0003723">
    <property type="term" value="F:RNA binding"/>
    <property type="evidence" value="ECO:0007669"/>
    <property type="project" value="UniProtKB-KW"/>
</dbReference>
<sequence>MRIHLKIQSKGITIPYDHQHLLTEAVHRWMGIQPGSTQQPAMFCFSNLKIQDYSSKGLHLGENTSFFIASPNNELLYQLIMGIESNPEVFFSLRVKEVYLESPPDLENRDIFFPASPILIKQYSKETRKSRFISYEDPQAGELLKKALQKKMSVFGLDLPDDFSIRFVPHVGKASTRLINYKGVFNRANLCPVEIQGSRELKTFAWLAGLGHSTGIGFGAIK</sequence>
<dbReference type="Gene3D" id="3.30.70.1900">
    <property type="match status" value="1"/>
</dbReference>